<dbReference type="PROSITE" id="PS00666">
    <property type="entry name" value="DHDPS_2"/>
    <property type="match status" value="1"/>
</dbReference>
<dbReference type="PANTHER" id="PTHR42849">
    <property type="entry name" value="N-ACETYLNEURAMINATE LYASE"/>
    <property type="match status" value="1"/>
</dbReference>
<evidence type="ECO:0000256" key="3">
    <source>
        <dbReference type="PIRNR" id="PIRNR001365"/>
    </source>
</evidence>
<dbReference type="GO" id="GO:0019262">
    <property type="term" value="P:N-acetylneuraminate catabolic process"/>
    <property type="evidence" value="ECO:0007669"/>
    <property type="project" value="TreeGrafter"/>
</dbReference>
<sequence length="322" mass="34173">MTSSLFSQPLRGIVPPMVTPLVDDELDKQGLDKLLRRLLESPVHGLFVLGTTGEGPSLSYRARRTLVDAVTSTVNGRKPVLVGVTDTSLSEAIDAARCAEAAGADAVVYAPPCYLPITQASLADGVRRLADQSPLPVMLYNMPALTKSWFEIDTVTKLIDEPNIVGLKDSSGDLEYFRRLLEVKTLRSSWTLMTGPEHLMAESVAMGGDGGVSGGANIYPRLFTELFDAADRGHEVSAATLQARLQVLGRLYAISPDRGISPIQGIKAALATLGICSAELCAPYRGLPACSLPVVAEVLRDLELLPPDGKTEAAALASTSTS</sequence>
<dbReference type="PRINTS" id="PR00146">
    <property type="entry name" value="DHPICSNTHASE"/>
</dbReference>
<feature type="active site" description="Schiff-base intermediate with substrate" evidence="4">
    <location>
        <position position="168"/>
    </location>
</feature>
<feature type="active site" description="Proton donor/acceptor" evidence="4">
    <location>
        <position position="140"/>
    </location>
</feature>
<name>A0A9X2FBZ6_9BACT</name>
<proteinExistence type="inferred from homology"/>
<dbReference type="InterPro" id="IPR020625">
    <property type="entry name" value="Schiff_base-form_aldolases_AS"/>
</dbReference>
<evidence type="ECO:0000256" key="2">
    <source>
        <dbReference type="ARBA" id="ARBA00023270"/>
    </source>
</evidence>
<dbReference type="GO" id="GO:0005829">
    <property type="term" value="C:cytosol"/>
    <property type="evidence" value="ECO:0007669"/>
    <property type="project" value="TreeGrafter"/>
</dbReference>
<comment type="similarity">
    <text evidence="3">Belongs to the DapA family.</text>
</comment>
<feature type="binding site" evidence="5">
    <location>
        <position position="52"/>
    </location>
    <ligand>
        <name>pyruvate</name>
        <dbReference type="ChEBI" id="CHEBI:15361"/>
    </ligand>
</feature>
<evidence type="ECO:0000313" key="6">
    <source>
        <dbReference type="EMBL" id="MCO6046232.1"/>
    </source>
</evidence>
<evidence type="ECO:0000256" key="1">
    <source>
        <dbReference type="ARBA" id="ARBA00023239"/>
    </source>
</evidence>
<comment type="caution">
    <text evidence="6">The sequence shown here is derived from an EMBL/GenBank/DDBJ whole genome shotgun (WGS) entry which is preliminary data.</text>
</comment>
<evidence type="ECO:0000313" key="7">
    <source>
        <dbReference type="Proteomes" id="UP001155241"/>
    </source>
</evidence>
<dbReference type="AlphaFoldDB" id="A0A9X2FBZ6"/>
<dbReference type="CDD" id="cd00408">
    <property type="entry name" value="DHDPS-like"/>
    <property type="match status" value="1"/>
</dbReference>
<dbReference type="GO" id="GO:0008747">
    <property type="term" value="F:N-acetylneuraminate lyase activity"/>
    <property type="evidence" value="ECO:0007669"/>
    <property type="project" value="TreeGrafter"/>
</dbReference>
<evidence type="ECO:0000256" key="5">
    <source>
        <dbReference type="PIRSR" id="PIRSR001365-2"/>
    </source>
</evidence>
<gene>
    <name evidence="6" type="ORF">NG895_20230</name>
</gene>
<dbReference type="Proteomes" id="UP001155241">
    <property type="component" value="Unassembled WGS sequence"/>
</dbReference>
<feature type="binding site" evidence="5">
    <location>
        <position position="212"/>
    </location>
    <ligand>
        <name>pyruvate</name>
        <dbReference type="ChEBI" id="CHEBI:15361"/>
    </ligand>
</feature>
<dbReference type="Gene3D" id="3.20.20.70">
    <property type="entry name" value="Aldolase class I"/>
    <property type="match status" value="1"/>
</dbReference>
<organism evidence="6 7">
    <name type="scientific">Aeoliella straminimaris</name>
    <dbReference type="NCBI Taxonomy" id="2954799"/>
    <lineage>
        <taxon>Bacteria</taxon>
        <taxon>Pseudomonadati</taxon>
        <taxon>Planctomycetota</taxon>
        <taxon>Planctomycetia</taxon>
        <taxon>Pirellulales</taxon>
        <taxon>Lacipirellulaceae</taxon>
        <taxon>Aeoliella</taxon>
    </lineage>
</organism>
<dbReference type="Pfam" id="PF00701">
    <property type="entry name" value="DHDPS"/>
    <property type="match status" value="1"/>
</dbReference>
<dbReference type="PIRSF" id="PIRSF001365">
    <property type="entry name" value="DHDPS"/>
    <property type="match status" value="1"/>
</dbReference>
<reference evidence="6" key="1">
    <citation type="submission" date="2022-06" db="EMBL/GenBank/DDBJ databases">
        <title>Aeoliella straminimaris, a novel planctomycete from sediments.</title>
        <authorList>
            <person name="Vitorino I.R."/>
            <person name="Lage O.M."/>
        </authorList>
    </citation>
    <scope>NUCLEOTIDE SEQUENCE</scope>
    <source>
        <strain evidence="6">ICT_H6.2</strain>
    </source>
</reference>
<dbReference type="RefSeq" id="WP_252854346.1">
    <property type="nucleotide sequence ID" value="NZ_JAMXLR010000072.1"/>
</dbReference>
<accession>A0A9X2FBZ6</accession>
<dbReference type="SMART" id="SM01130">
    <property type="entry name" value="DHDPS"/>
    <property type="match status" value="1"/>
</dbReference>
<keyword evidence="2" id="KW-0704">Schiff base</keyword>
<dbReference type="PANTHER" id="PTHR42849:SF1">
    <property type="entry name" value="N-ACETYLNEURAMINATE LYASE"/>
    <property type="match status" value="1"/>
</dbReference>
<dbReference type="SUPFAM" id="SSF51569">
    <property type="entry name" value="Aldolase"/>
    <property type="match status" value="1"/>
</dbReference>
<evidence type="ECO:0000256" key="4">
    <source>
        <dbReference type="PIRSR" id="PIRSR001365-1"/>
    </source>
</evidence>
<keyword evidence="7" id="KW-1185">Reference proteome</keyword>
<dbReference type="InterPro" id="IPR013785">
    <property type="entry name" value="Aldolase_TIM"/>
</dbReference>
<protein>
    <submittedName>
        <fullName evidence="6">Dihydrodipicolinate synthase family protein</fullName>
    </submittedName>
</protein>
<keyword evidence="1 3" id="KW-0456">Lyase</keyword>
<dbReference type="InterPro" id="IPR002220">
    <property type="entry name" value="DapA-like"/>
</dbReference>
<dbReference type="EMBL" id="JAMXLR010000072">
    <property type="protein sequence ID" value="MCO6046232.1"/>
    <property type="molecule type" value="Genomic_DNA"/>
</dbReference>